<evidence type="ECO:0000256" key="8">
    <source>
        <dbReference type="ARBA" id="ARBA00022723"/>
    </source>
</evidence>
<gene>
    <name evidence="16" type="ORF">NBO_917gi001</name>
</gene>
<dbReference type="PANTHER" id="PTHR19376">
    <property type="entry name" value="DNA-DIRECTED RNA POLYMERASE"/>
    <property type="match status" value="1"/>
</dbReference>
<dbReference type="InterPro" id="IPR007080">
    <property type="entry name" value="RNA_pol_Rpb1_1"/>
</dbReference>
<evidence type="ECO:0000256" key="13">
    <source>
        <dbReference type="ARBA" id="ARBA00048552"/>
    </source>
</evidence>
<evidence type="ECO:0000256" key="7">
    <source>
        <dbReference type="ARBA" id="ARBA00022695"/>
    </source>
</evidence>
<dbReference type="EC" id="2.7.7.6" evidence="3"/>
<evidence type="ECO:0000259" key="15">
    <source>
        <dbReference type="Pfam" id="PF04997"/>
    </source>
</evidence>
<protein>
    <recommendedName>
        <fullName evidence="4">DNA-directed RNA polymerase II subunit RPB1</fullName>
        <ecNumber evidence="3">2.7.7.6</ecNumber>
    </recommendedName>
    <alternativeName>
        <fullName evidence="14">DNA-directed RNA polymerase II subunit rpb1</fullName>
    </alternativeName>
</protein>
<evidence type="ECO:0000256" key="6">
    <source>
        <dbReference type="ARBA" id="ARBA00022679"/>
    </source>
</evidence>
<sequence>MQKGLKSENFMHPKMFEDNVKKRITSIQFGLFSPEEIRRGSVVQIIHPETMENGLPKQGGLIDLKMGTTERSFLCSTCERDNFGCPGHYGHIELSKPMFHVGYISKIKKILECICFYCSRLKASRKNLKTDLNAIWAVSKGKMVCEGELTEEGFNGCGNKQPVIKKEGLNLVAFMKG</sequence>
<name>R0MG49_NOSB1</name>
<dbReference type="HOGENOM" id="CLU_1481609_0_0_1"/>
<evidence type="ECO:0000313" key="17">
    <source>
        <dbReference type="Proteomes" id="UP000016927"/>
    </source>
</evidence>
<evidence type="ECO:0000256" key="2">
    <source>
        <dbReference type="ARBA" id="ARBA00006460"/>
    </source>
</evidence>
<keyword evidence="17" id="KW-1185">Reference proteome</keyword>
<keyword evidence="7" id="KW-0548">Nucleotidyltransferase</keyword>
<feature type="non-terminal residue" evidence="16">
    <location>
        <position position="177"/>
    </location>
</feature>
<keyword evidence="12" id="KW-0804">Transcription</keyword>
<keyword evidence="10" id="KW-0460">Magnesium</keyword>
<dbReference type="GO" id="GO:0046872">
    <property type="term" value="F:metal ion binding"/>
    <property type="evidence" value="ECO:0007669"/>
    <property type="project" value="UniProtKB-KW"/>
</dbReference>
<keyword evidence="5 16" id="KW-0240">DNA-directed RNA polymerase</keyword>
<proteinExistence type="inferred from homology"/>
<evidence type="ECO:0000256" key="11">
    <source>
        <dbReference type="ARBA" id="ARBA00023125"/>
    </source>
</evidence>
<keyword evidence="11" id="KW-0238">DNA-binding</keyword>
<evidence type="ECO:0000313" key="16">
    <source>
        <dbReference type="EMBL" id="EOB11738.1"/>
    </source>
</evidence>
<comment type="subcellular location">
    <subcellularLocation>
        <location evidence="1">Nucleus</location>
    </subcellularLocation>
</comment>
<keyword evidence="6" id="KW-0808">Transferase</keyword>
<dbReference type="OrthoDB" id="2194727at2759"/>
<dbReference type="GO" id="GO:0005665">
    <property type="term" value="C:RNA polymerase II, core complex"/>
    <property type="evidence" value="ECO:0007669"/>
    <property type="project" value="TreeGrafter"/>
</dbReference>
<dbReference type="InterPro" id="IPR044893">
    <property type="entry name" value="RNA_pol_Rpb1_clamp_domain"/>
</dbReference>
<evidence type="ECO:0000256" key="14">
    <source>
        <dbReference type="ARBA" id="ARBA00073930"/>
    </source>
</evidence>
<dbReference type="STRING" id="578461.R0MG49"/>
<reference evidence="16 17" key="1">
    <citation type="journal article" date="2013" name="BMC Genomics">
        <title>Comparative genomics of parasitic silkworm microsporidia reveal an association between genome expansion and host adaptation.</title>
        <authorList>
            <person name="Pan G."/>
            <person name="Xu J."/>
            <person name="Li T."/>
            <person name="Xia Q."/>
            <person name="Liu S.L."/>
            <person name="Zhang G."/>
            <person name="Li S."/>
            <person name="Li C."/>
            <person name="Liu H."/>
            <person name="Yang L."/>
            <person name="Liu T."/>
            <person name="Zhang X."/>
            <person name="Wu Z."/>
            <person name="Fan W."/>
            <person name="Dang X."/>
            <person name="Xiang H."/>
            <person name="Tao M."/>
            <person name="Li Y."/>
            <person name="Hu J."/>
            <person name="Li Z."/>
            <person name="Lin L."/>
            <person name="Luo J."/>
            <person name="Geng L."/>
            <person name="Wang L."/>
            <person name="Long M."/>
            <person name="Wan Y."/>
            <person name="He N."/>
            <person name="Zhang Z."/>
            <person name="Lu C."/>
            <person name="Keeling P.J."/>
            <person name="Wang J."/>
            <person name="Xiang Z."/>
            <person name="Zhou Z."/>
        </authorList>
    </citation>
    <scope>NUCLEOTIDE SEQUENCE [LARGE SCALE GENOMIC DNA]</scope>
    <source>
        <strain evidence="17">CQ1 / CVCC 102059</strain>
    </source>
</reference>
<dbReference type="GO" id="GO:0006351">
    <property type="term" value="P:DNA-templated transcription"/>
    <property type="evidence" value="ECO:0007669"/>
    <property type="project" value="InterPro"/>
</dbReference>
<evidence type="ECO:0000256" key="12">
    <source>
        <dbReference type="ARBA" id="ARBA00023163"/>
    </source>
</evidence>
<dbReference type="EMBL" id="KB909824">
    <property type="protein sequence ID" value="EOB11738.1"/>
    <property type="molecule type" value="Genomic_DNA"/>
</dbReference>
<comment type="similarity">
    <text evidence="2">Belongs to the RNA polymerase beta' chain family.</text>
</comment>
<dbReference type="GO" id="GO:0003899">
    <property type="term" value="F:DNA-directed RNA polymerase activity"/>
    <property type="evidence" value="ECO:0007669"/>
    <property type="project" value="UniProtKB-EC"/>
</dbReference>
<evidence type="ECO:0000256" key="1">
    <source>
        <dbReference type="ARBA" id="ARBA00004123"/>
    </source>
</evidence>
<evidence type="ECO:0000256" key="10">
    <source>
        <dbReference type="ARBA" id="ARBA00022842"/>
    </source>
</evidence>
<dbReference type="VEuPathDB" id="MicrosporidiaDB:NBO_917gi001"/>
<dbReference type="FunFam" id="4.10.860.120:FF:000003">
    <property type="entry name" value="DNA-directed RNA polymerase subunit"/>
    <property type="match status" value="1"/>
</dbReference>
<evidence type="ECO:0000256" key="4">
    <source>
        <dbReference type="ARBA" id="ARBA00016625"/>
    </source>
</evidence>
<dbReference type="PANTHER" id="PTHR19376:SF37">
    <property type="entry name" value="DNA-DIRECTED RNA POLYMERASE II SUBUNIT RPB1"/>
    <property type="match status" value="1"/>
</dbReference>
<dbReference type="InterPro" id="IPR045867">
    <property type="entry name" value="DNA-dir_RpoC_beta_prime"/>
</dbReference>
<dbReference type="AlphaFoldDB" id="R0MG49"/>
<evidence type="ECO:0000256" key="5">
    <source>
        <dbReference type="ARBA" id="ARBA00022478"/>
    </source>
</evidence>
<comment type="catalytic activity">
    <reaction evidence="13">
        <text>RNA(n) + a ribonucleoside 5'-triphosphate = RNA(n+1) + diphosphate</text>
        <dbReference type="Rhea" id="RHEA:21248"/>
        <dbReference type="Rhea" id="RHEA-COMP:14527"/>
        <dbReference type="Rhea" id="RHEA-COMP:17342"/>
        <dbReference type="ChEBI" id="CHEBI:33019"/>
        <dbReference type="ChEBI" id="CHEBI:61557"/>
        <dbReference type="ChEBI" id="CHEBI:140395"/>
        <dbReference type="EC" id="2.7.7.6"/>
    </reaction>
</comment>
<dbReference type="SUPFAM" id="SSF64484">
    <property type="entry name" value="beta and beta-prime subunits of DNA dependent RNA-polymerase"/>
    <property type="match status" value="1"/>
</dbReference>
<organism evidence="16 17">
    <name type="scientific">Nosema bombycis (strain CQ1 / CVCC 102059)</name>
    <name type="common">Microsporidian parasite</name>
    <name type="synonym">Pebrine of silkworm</name>
    <dbReference type="NCBI Taxonomy" id="578461"/>
    <lineage>
        <taxon>Eukaryota</taxon>
        <taxon>Fungi</taxon>
        <taxon>Fungi incertae sedis</taxon>
        <taxon>Microsporidia</taxon>
        <taxon>Nosematidae</taxon>
        <taxon>Nosema</taxon>
    </lineage>
</organism>
<dbReference type="GO" id="GO:0003677">
    <property type="term" value="F:DNA binding"/>
    <property type="evidence" value="ECO:0007669"/>
    <property type="project" value="UniProtKB-KW"/>
</dbReference>
<keyword evidence="9" id="KW-0862">Zinc</keyword>
<dbReference type="Proteomes" id="UP000016927">
    <property type="component" value="Unassembled WGS sequence"/>
</dbReference>
<accession>R0MG49</accession>
<dbReference type="Gene3D" id="4.10.860.120">
    <property type="entry name" value="RNA polymerase II, clamp domain"/>
    <property type="match status" value="1"/>
</dbReference>
<keyword evidence="8" id="KW-0479">Metal-binding</keyword>
<dbReference type="Pfam" id="PF04997">
    <property type="entry name" value="RNA_pol_Rpb1_1"/>
    <property type="match status" value="1"/>
</dbReference>
<evidence type="ECO:0000256" key="9">
    <source>
        <dbReference type="ARBA" id="ARBA00022833"/>
    </source>
</evidence>
<feature type="domain" description="RNA polymerase Rpb1" evidence="15">
    <location>
        <begin position="21"/>
        <end position="176"/>
    </location>
</feature>
<evidence type="ECO:0000256" key="3">
    <source>
        <dbReference type="ARBA" id="ARBA00012418"/>
    </source>
</evidence>